<dbReference type="RefSeq" id="WP_241514710.1">
    <property type="nucleotide sequence ID" value="NZ_JAFEJT020000062.1"/>
</dbReference>
<evidence type="ECO:0000256" key="1">
    <source>
        <dbReference type="SAM" id="MobiDB-lite"/>
    </source>
</evidence>
<comment type="caution">
    <text evidence="2">The sequence shown here is derived from an EMBL/GenBank/DDBJ whole genome shotgun (WGS) entry which is preliminary data.</text>
</comment>
<dbReference type="EMBL" id="JAFEJT020000062">
    <property type="protein sequence ID" value="MCH9276874.1"/>
    <property type="molecule type" value="Genomic_DNA"/>
</dbReference>
<organism evidence="2 3">
    <name type="scientific">Bifidobacterium amazonense</name>
    <dbReference type="NCBI Taxonomy" id="2809027"/>
    <lineage>
        <taxon>Bacteria</taxon>
        <taxon>Bacillati</taxon>
        <taxon>Actinomycetota</taxon>
        <taxon>Actinomycetes</taxon>
        <taxon>Bifidobacteriales</taxon>
        <taxon>Bifidobacteriaceae</taxon>
        <taxon>Bifidobacterium</taxon>
    </lineage>
</organism>
<gene>
    <name evidence="2" type="ORF">JS533_011430</name>
</gene>
<accession>A0ABS9VY35</accession>
<feature type="region of interest" description="Disordered" evidence="1">
    <location>
        <begin position="31"/>
        <end position="66"/>
    </location>
</feature>
<protein>
    <submittedName>
        <fullName evidence="2">Uncharacterized protein</fullName>
    </submittedName>
</protein>
<evidence type="ECO:0000313" key="2">
    <source>
        <dbReference type="EMBL" id="MCH9276874.1"/>
    </source>
</evidence>
<proteinExistence type="predicted"/>
<reference evidence="2 3" key="2">
    <citation type="journal article" date="2021" name="Syst. Appl. Microbiol.">
        <title>Phylogenetic classification of ten novel species belonging to the genus Bifidobacterium comprising B. phasiani sp. nov., B. pongonis sp. nov., B. saguinibicoloris sp. nov., B. colobi sp. nov., B. simiiventris sp. nov., B. santillanense sp. nov., B. miconis sp. nov., B. amazonense sp. nov., B. pluvialisilvae sp. nov., and B. miconisargentati sp. nov.</title>
        <authorList>
            <person name="Lugli G.A."/>
            <person name="Calvete-Torre I."/>
            <person name="Alessandri G."/>
            <person name="Milani C."/>
            <person name="Turroni F."/>
            <person name="Laiolo P."/>
            <person name="Ossiprandi M.C."/>
            <person name="Margolles A."/>
            <person name="Ruiz L."/>
            <person name="Ventura M."/>
        </authorList>
    </citation>
    <scope>NUCLEOTIDE SEQUENCE [LARGE SCALE GENOMIC DNA]</scope>
    <source>
        <strain evidence="2 3">MA1</strain>
    </source>
</reference>
<reference evidence="2 3" key="1">
    <citation type="journal article" date="2021" name="Environ. Microbiol.">
        <title>Genetic insights into the dark matter of the mammalian gut microbiota through targeted genome reconstruction.</title>
        <authorList>
            <person name="Lugli G.A."/>
            <person name="Alessandri G."/>
            <person name="Milani C."/>
            <person name="Viappiani A."/>
            <person name="Fontana F."/>
            <person name="Tarracchini C."/>
            <person name="Mancabelli L."/>
            <person name="Argentini C."/>
            <person name="Ruiz L."/>
            <person name="Margolles A."/>
            <person name="van Sinderen D."/>
            <person name="Turroni F."/>
            <person name="Ventura M."/>
        </authorList>
    </citation>
    <scope>NUCLEOTIDE SEQUENCE [LARGE SCALE GENOMIC DNA]</scope>
    <source>
        <strain evidence="2 3">MA1</strain>
    </source>
</reference>
<dbReference type="Proteomes" id="UP000710815">
    <property type="component" value="Unassembled WGS sequence"/>
</dbReference>
<name>A0ABS9VY35_9BIFI</name>
<sequence>MDEHRPSRFLCADMRLCAPGGFGKSVKKMERERGFRHNGNQSIEKKKTQSGNGIDDDAEPMQSQRC</sequence>
<keyword evidence="3" id="KW-1185">Reference proteome</keyword>
<evidence type="ECO:0000313" key="3">
    <source>
        <dbReference type="Proteomes" id="UP000710815"/>
    </source>
</evidence>